<dbReference type="Proteomes" id="UP000244441">
    <property type="component" value="Chromosome"/>
</dbReference>
<dbReference type="InterPro" id="IPR036736">
    <property type="entry name" value="ACP-like_sf"/>
</dbReference>
<sequence>MENNNSDKEFSMSTVQQTIYSVLREIQERNGYPLKEINEEVKVVKNLGFSSLDVAELVAVLEMEFGIDPFSQGVSIMEVHSVGELIAVYQNALSAEPA</sequence>
<evidence type="ECO:0000313" key="3">
    <source>
        <dbReference type="Proteomes" id="UP000244441"/>
    </source>
</evidence>
<dbReference type="Pfam" id="PF00550">
    <property type="entry name" value="PP-binding"/>
    <property type="match status" value="1"/>
</dbReference>
<dbReference type="Gene3D" id="1.10.1200.10">
    <property type="entry name" value="ACP-like"/>
    <property type="match status" value="1"/>
</dbReference>
<name>A0A2S0VNC2_9ALTE</name>
<gene>
    <name evidence="2" type="ORF">C2869_04290</name>
</gene>
<organism evidence="2 3">
    <name type="scientific">Saccharobesus litoralis</name>
    <dbReference type="NCBI Taxonomy" id="2172099"/>
    <lineage>
        <taxon>Bacteria</taxon>
        <taxon>Pseudomonadati</taxon>
        <taxon>Pseudomonadota</taxon>
        <taxon>Gammaproteobacteria</taxon>
        <taxon>Alteromonadales</taxon>
        <taxon>Alteromonadaceae</taxon>
        <taxon>Saccharobesus</taxon>
    </lineage>
</organism>
<evidence type="ECO:0000259" key="1">
    <source>
        <dbReference type="PROSITE" id="PS50075"/>
    </source>
</evidence>
<protein>
    <submittedName>
        <fullName evidence="2">Acyl carrier protein</fullName>
    </submittedName>
</protein>
<dbReference type="PROSITE" id="PS50075">
    <property type="entry name" value="CARRIER"/>
    <property type="match status" value="1"/>
</dbReference>
<dbReference type="InterPro" id="IPR009081">
    <property type="entry name" value="PP-bd_ACP"/>
</dbReference>
<dbReference type="AlphaFoldDB" id="A0A2S0VNC2"/>
<feature type="domain" description="Carrier" evidence="1">
    <location>
        <begin position="13"/>
        <end position="93"/>
    </location>
</feature>
<dbReference type="KEGG" id="cate:C2869_04290"/>
<dbReference type="EMBL" id="CP026604">
    <property type="protein sequence ID" value="AWB65705.1"/>
    <property type="molecule type" value="Genomic_DNA"/>
</dbReference>
<dbReference type="SUPFAM" id="SSF47336">
    <property type="entry name" value="ACP-like"/>
    <property type="match status" value="1"/>
</dbReference>
<evidence type="ECO:0000313" key="2">
    <source>
        <dbReference type="EMBL" id="AWB65705.1"/>
    </source>
</evidence>
<accession>A0A2S0VNC2</accession>
<keyword evidence="3" id="KW-1185">Reference proteome</keyword>
<proteinExistence type="predicted"/>
<reference evidence="2 3" key="1">
    <citation type="submission" date="2018-01" db="EMBL/GenBank/DDBJ databases">
        <title>Genome sequence of a Cantenovulum-like bacteria.</title>
        <authorList>
            <person name="Tan W.R."/>
            <person name="Lau N.-S."/>
            <person name="Go F."/>
            <person name="Amirul A.-A.A."/>
        </authorList>
    </citation>
    <scope>NUCLEOTIDE SEQUENCE [LARGE SCALE GENOMIC DNA]</scope>
    <source>
        <strain evidence="2 3">CCB-QB4</strain>
    </source>
</reference>